<gene>
    <name evidence="2" type="ORF">CALMAC_LOCUS6562</name>
</gene>
<name>A0A653C743_CALMS</name>
<evidence type="ECO:0000256" key="1">
    <source>
        <dbReference type="SAM" id="SignalP"/>
    </source>
</evidence>
<evidence type="ECO:0000313" key="2">
    <source>
        <dbReference type="EMBL" id="VEN43409.1"/>
    </source>
</evidence>
<keyword evidence="1" id="KW-0732">Signal</keyword>
<feature type="signal peptide" evidence="1">
    <location>
        <begin position="1"/>
        <end position="16"/>
    </location>
</feature>
<reference evidence="2 3" key="1">
    <citation type="submission" date="2019-01" db="EMBL/GenBank/DDBJ databases">
        <authorList>
            <person name="Sayadi A."/>
        </authorList>
    </citation>
    <scope>NUCLEOTIDE SEQUENCE [LARGE SCALE GENOMIC DNA]</scope>
</reference>
<sequence>MKLLMLLVSIIIGAVANEPRCKEVGVGVFPSEYCDQYYRCSKKLFWY</sequence>
<dbReference type="Proteomes" id="UP000410492">
    <property type="component" value="Unassembled WGS sequence"/>
</dbReference>
<feature type="chain" id="PRO_5024983439" evidence="1">
    <location>
        <begin position="17"/>
        <end position="47"/>
    </location>
</feature>
<accession>A0A653C743</accession>
<keyword evidence="3" id="KW-1185">Reference proteome</keyword>
<evidence type="ECO:0000313" key="3">
    <source>
        <dbReference type="Proteomes" id="UP000410492"/>
    </source>
</evidence>
<feature type="non-terminal residue" evidence="2">
    <location>
        <position position="47"/>
    </location>
</feature>
<organism evidence="2 3">
    <name type="scientific">Callosobruchus maculatus</name>
    <name type="common">Southern cowpea weevil</name>
    <name type="synonym">Pulse bruchid</name>
    <dbReference type="NCBI Taxonomy" id="64391"/>
    <lineage>
        <taxon>Eukaryota</taxon>
        <taxon>Metazoa</taxon>
        <taxon>Ecdysozoa</taxon>
        <taxon>Arthropoda</taxon>
        <taxon>Hexapoda</taxon>
        <taxon>Insecta</taxon>
        <taxon>Pterygota</taxon>
        <taxon>Neoptera</taxon>
        <taxon>Endopterygota</taxon>
        <taxon>Coleoptera</taxon>
        <taxon>Polyphaga</taxon>
        <taxon>Cucujiformia</taxon>
        <taxon>Chrysomeloidea</taxon>
        <taxon>Chrysomelidae</taxon>
        <taxon>Bruchinae</taxon>
        <taxon>Bruchini</taxon>
        <taxon>Callosobruchus</taxon>
    </lineage>
</organism>
<dbReference type="OrthoDB" id="6783483at2759"/>
<dbReference type="AlphaFoldDB" id="A0A653C743"/>
<proteinExistence type="predicted"/>
<dbReference type="EMBL" id="CAACVG010007057">
    <property type="protein sequence ID" value="VEN43409.1"/>
    <property type="molecule type" value="Genomic_DNA"/>
</dbReference>
<protein>
    <submittedName>
        <fullName evidence="2">Uncharacterized protein</fullName>
    </submittedName>
</protein>